<dbReference type="NCBIfam" id="TIGR04183">
    <property type="entry name" value="Por_Secre_tail"/>
    <property type="match status" value="1"/>
</dbReference>
<evidence type="ECO:0000259" key="3">
    <source>
        <dbReference type="SMART" id="SM00089"/>
    </source>
</evidence>
<keyword evidence="2" id="KW-0812">Transmembrane</keyword>
<feature type="domain" description="PKD/Chitinase" evidence="3">
    <location>
        <begin position="729"/>
        <end position="807"/>
    </location>
</feature>
<sequence>MIKILIHLGPYVIMLKNEKTIKSNFRLMRILIYLFFLLPFLTIGQINLVGTNGQPWSVDTGAETVVAYATTTSSLGLVEDNESEALNNANKLIAGINAHPEGIDIDGVYYIQTPSTKLTSSDIRLSSVNGGELKSNESITTLFNIKDIENIEVGGVTFSDVYSGGGDLRLFYYYPLSSTSSGIIKFNSSTFNGNIYIYYKNPGKTTDPSTYKIGSFIFRNNTITNNRKAPIKMNDFPIDVCEIVNNYTHNFDGVIYGIGASNDHTYESDIYALRPLFTYTDNYTHNDVDWECEGSLGSYLTTCIFEAHQVDYLRNHTEGIWTTLTEKAVYDSYLSCNIVNYKNNVNKNNVKFDNGSNDEMNTLIKMKGAADDYVLPVRNVEDNHFIVEESWIDEVVLEGANKAYGYVYFAQTGVERENPVATYIKNNVFDIYNFRGRKTFEAHATNYEVSGNTFNLDFSNNIYTETLPMTDANVPKSIVFSNNTFNVLNTNQQDFMPAMVRVTDLRTTNTDKIGSIAFNNNTGTLKNHMVFGQHDTAHFEMTDNDLQLYPDATSVPYFSYQSYNGESNISNNEITFNSNNYFIGTNEYSPIYNIDENITFYGTPSLAYGRIMVLAKGEPSVPDTTYRRTYNVNDGEEIFYFDFTLSYNTDHWEVSFIDSGDTPRTFRANNNDGETDGNGTFVKVVNSGTNNTATQIRFANNNGTSELGFNQIFNANTSVKLNIDTYNKNVDQSTGSARANAGSDVSICSGESTTLTASGGLTYSWSTGATTNSITVSPNSTQTYTVTVSDSNGNSDSDDVIVTVNSVTANAGSDVTIDEGDSITLTASGGNSYLWNTGATTSSITVSPLSTQNYTVTASSNGCDDTDTVRVNVNATTGSVTANAGSDVSICEGENTKLTASGGSNYSWSTGATTSSITVSPNSTQTYTVTVSDSNGNSDTDDVLVTVNSVNANAGSDVIINEGDSVTLTASGGNSYLWNTGATTSSITVSPLSTQTYSVSITQNGCEATDEVKVTVNPNTGSVTANAGPDMSICSGESITLTASGGSTYLWNTGATTNSIRVSPNSTQTYIVTASDSNGNSDSDDVNVTVNSVTANAGSDRTIIEGETITLVATGGDTYIWNTGEKTNSINVSPNSTMTYSVTAYKGSCYDIDDVEVVVEPTIDTGPLPAQADAGEDMTICLGETIVLNGSGGETYQWSNGETSSSISVSPNRTTSYELTATRGGVSNTDSVTITVENCENQIISDEKDMAILEMAVYPNPTKGKLTILINNLDEDANFIINDTNGSLIYSDYITGEKTQFEKQINLSRYNDGLYFVRLYTAEQYLVKKVMVQ</sequence>
<proteinExistence type="predicted"/>
<dbReference type="EMBL" id="JBCDNA010000003">
    <property type="protein sequence ID" value="MEL4457186.1"/>
    <property type="molecule type" value="Genomic_DNA"/>
</dbReference>
<name>A0ABU9L423_9FLAO</name>
<keyword evidence="1" id="KW-0732">Signal</keyword>
<dbReference type="SMART" id="SM00089">
    <property type="entry name" value="PKD"/>
    <property type="match status" value="5"/>
</dbReference>
<dbReference type="RefSeq" id="WP_342161346.1">
    <property type="nucleotide sequence ID" value="NZ_JBCDNA010000003.1"/>
</dbReference>
<protein>
    <submittedName>
        <fullName evidence="4">T9SS type A sorting domain-containing protein</fullName>
    </submittedName>
</protein>
<evidence type="ECO:0000256" key="1">
    <source>
        <dbReference type="ARBA" id="ARBA00022729"/>
    </source>
</evidence>
<accession>A0ABU9L423</accession>
<feature type="domain" description="PKD/Chitinase" evidence="3">
    <location>
        <begin position="951"/>
        <end position="1019"/>
    </location>
</feature>
<keyword evidence="5" id="KW-1185">Reference proteome</keyword>
<reference evidence="4 5" key="1">
    <citation type="submission" date="2024-04" db="EMBL/GenBank/DDBJ databases">
        <title>whole genome sequencing of Lutimonas vermicola strain IMCC1616.</title>
        <authorList>
            <person name="Bae S.S."/>
        </authorList>
    </citation>
    <scope>NUCLEOTIDE SEQUENCE [LARGE SCALE GENOMIC DNA]</scope>
    <source>
        <strain evidence="4 5">IMCC1616</strain>
    </source>
</reference>
<comment type="caution">
    <text evidence="4">The sequence shown here is derived from an EMBL/GenBank/DDBJ whole genome shotgun (WGS) entry which is preliminary data.</text>
</comment>
<dbReference type="Pfam" id="PF18962">
    <property type="entry name" value="Por_Secre_tail"/>
    <property type="match status" value="1"/>
</dbReference>
<gene>
    <name evidence="4" type="ORF">AABB81_14860</name>
</gene>
<keyword evidence="2" id="KW-0472">Membrane</keyword>
<dbReference type="InterPro" id="IPR022409">
    <property type="entry name" value="PKD/Chitinase_dom"/>
</dbReference>
<evidence type="ECO:0000313" key="4">
    <source>
        <dbReference type="EMBL" id="MEL4457186.1"/>
    </source>
</evidence>
<feature type="domain" description="PKD/Chitinase" evidence="3">
    <location>
        <begin position="808"/>
        <end position="876"/>
    </location>
</feature>
<feature type="transmembrane region" description="Helical" evidence="2">
    <location>
        <begin position="30"/>
        <end position="50"/>
    </location>
</feature>
<dbReference type="InterPro" id="IPR026444">
    <property type="entry name" value="Secre_tail"/>
</dbReference>
<evidence type="ECO:0000313" key="5">
    <source>
        <dbReference type="Proteomes" id="UP001474120"/>
    </source>
</evidence>
<organism evidence="4 5">
    <name type="scientific">Lutimonas vermicola</name>
    <dbReference type="NCBI Taxonomy" id="414288"/>
    <lineage>
        <taxon>Bacteria</taxon>
        <taxon>Pseudomonadati</taxon>
        <taxon>Bacteroidota</taxon>
        <taxon>Flavobacteriia</taxon>
        <taxon>Flavobacteriales</taxon>
        <taxon>Flavobacteriaceae</taxon>
        <taxon>Lutimonas</taxon>
    </lineage>
</organism>
<feature type="domain" description="PKD/Chitinase" evidence="3">
    <location>
        <begin position="877"/>
        <end position="950"/>
    </location>
</feature>
<evidence type="ECO:0000256" key="2">
    <source>
        <dbReference type="SAM" id="Phobius"/>
    </source>
</evidence>
<dbReference type="Proteomes" id="UP001474120">
    <property type="component" value="Unassembled WGS sequence"/>
</dbReference>
<feature type="domain" description="PKD/Chitinase" evidence="3">
    <location>
        <begin position="1020"/>
        <end position="1093"/>
    </location>
</feature>
<keyword evidence="2" id="KW-1133">Transmembrane helix</keyword>